<dbReference type="RefSeq" id="WP_100363356.1">
    <property type="nucleotide sequence ID" value="NZ_PGFF01000001.1"/>
</dbReference>
<keyword evidence="3" id="KW-0255">Endonuclease</keyword>
<dbReference type="AlphaFoldDB" id="A0A2M9CGD5"/>
<organism evidence="3 4">
    <name type="scientific">Diaminobutyricimonas aerilata</name>
    <dbReference type="NCBI Taxonomy" id="1162967"/>
    <lineage>
        <taxon>Bacteria</taxon>
        <taxon>Bacillati</taxon>
        <taxon>Actinomycetota</taxon>
        <taxon>Actinomycetes</taxon>
        <taxon>Micrococcales</taxon>
        <taxon>Microbacteriaceae</taxon>
        <taxon>Diaminobutyricimonas</taxon>
    </lineage>
</organism>
<dbReference type="InterPro" id="IPR050190">
    <property type="entry name" value="UPF0213_domain"/>
</dbReference>
<protein>
    <submittedName>
        <fullName evidence="3">Putative endonuclease</fullName>
    </submittedName>
</protein>
<dbReference type="Pfam" id="PF01541">
    <property type="entry name" value="GIY-YIG"/>
    <property type="match status" value="1"/>
</dbReference>
<evidence type="ECO:0000313" key="3">
    <source>
        <dbReference type="EMBL" id="PJJ70996.1"/>
    </source>
</evidence>
<dbReference type="SUPFAM" id="SSF82771">
    <property type="entry name" value="GIY-YIG endonuclease"/>
    <property type="match status" value="1"/>
</dbReference>
<dbReference type="PROSITE" id="PS50164">
    <property type="entry name" value="GIY_YIG"/>
    <property type="match status" value="1"/>
</dbReference>
<keyword evidence="4" id="KW-1185">Reference proteome</keyword>
<dbReference type="EMBL" id="PGFF01000001">
    <property type="protein sequence ID" value="PJJ70996.1"/>
    <property type="molecule type" value="Genomic_DNA"/>
</dbReference>
<dbReference type="InterPro" id="IPR000305">
    <property type="entry name" value="GIY-YIG_endonuc"/>
</dbReference>
<reference evidence="3 4" key="1">
    <citation type="submission" date="2017-11" db="EMBL/GenBank/DDBJ databases">
        <title>Genomic Encyclopedia of Archaeal and Bacterial Type Strains, Phase II (KMG-II): From Individual Species to Whole Genera.</title>
        <authorList>
            <person name="Goeker M."/>
        </authorList>
    </citation>
    <scope>NUCLEOTIDE SEQUENCE [LARGE SCALE GENOMIC DNA]</scope>
    <source>
        <strain evidence="3 4">DSM 27393</strain>
    </source>
</reference>
<sequence>MPWVYILRCSDGSFYTGSTFDLERRIQEHADGVGANFTRTRLPVELVFAEQSESVELAFIREKQIQGWSRRKKAAIIDGRWHDLPALSRARGNTPPE</sequence>
<dbReference type="GO" id="GO:0004519">
    <property type="term" value="F:endonuclease activity"/>
    <property type="evidence" value="ECO:0007669"/>
    <property type="project" value="UniProtKB-KW"/>
</dbReference>
<comment type="caution">
    <text evidence="3">The sequence shown here is derived from an EMBL/GenBank/DDBJ whole genome shotgun (WGS) entry which is preliminary data.</text>
</comment>
<feature type="domain" description="GIY-YIG" evidence="2">
    <location>
        <begin position="1"/>
        <end position="75"/>
    </location>
</feature>
<comment type="similarity">
    <text evidence="1">Belongs to the UPF0213 family.</text>
</comment>
<keyword evidence="3" id="KW-0378">Hydrolase</keyword>
<dbReference type="OrthoDB" id="9797095at2"/>
<accession>A0A2M9CGD5</accession>
<proteinExistence type="inferred from homology"/>
<evidence type="ECO:0000313" key="4">
    <source>
        <dbReference type="Proteomes" id="UP000228758"/>
    </source>
</evidence>
<dbReference type="Proteomes" id="UP000228758">
    <property type="component" value="Unassembled WGS sequence"/>
</dbReference>
<name>A0A2M9CGD5_9MICO</name>
<evidence type="ECO:0000259" key="2">
    <source>
        <dbReference type="PROSITE" id="PS50164"/>
    </source>
</evidence>
<dbReference type="InterPro" id="IPR035901">
    <property type="entry name" value="GIY-YIG_endonuc_sf"/>
</dbReference>
<dbReference type="PANTHER" id="PTHR34477">
    <property type="entry name" value="UPF0213 PROTEIN YHBQ"/>
    <property type="match status" value="1"/>
</dbReference>
<gene>
    <name evidence="3" type="ORF">CLV46_0530</name>
</gene>
<dbReference type="PANTHER" id="PTHR34477:SF1">
    <property type="entry name" value="UPF0213 PROTEIN YHBQ"/>
    <property type="match status" value="1"/>
</dbReference>
<dbReference type="Gene3D" id="3.40.1440.10">
    <property type="entry name" value="GIY-YIG endonuclease"/>
    <property type="match status" value="1"/>
</dbReference>
<evidence type="ECO:0000256" key="1">
    <source>
        <dbReference type="ARBA" id="ARBA00007435"/>
    </source>
</evidence>
<dbReference type="CDD" id="cd10456">
    <property type="entry name" value="GIY-YIG_UPF0213"/>
    <property type="match status" value="1"/>
</dbReference>
<keyword evidence="3" id="KW-0540">Nuclease</keyword>